<keyword evidence="1" id="KW-0472">Membrane</keyword>
<evidence type="ECO:0008006" key="4">
    <source>
        <dbReference type="Google" id="ProtNLM"/>
    </source>
</evidence>
<reference evidence="2 3" key="1">
    <citation type="submission" date="2022-06" db="EMBL/GenBank/DDBJ databases">
        <title>Actinoplanes abujensis sp. nov., isolated from Nigerian arid soil.</title>
        <authorList>
            <person name="Ding P."/>
        </authorList>
    </citation>
    <scope>NUCLEOTIDE SEQUENCE [LARGE SCALE GENOMIC DNA]</scope>
    <source>
        <strain evidence="3">TRM88002</strain>
    </source>
</reference>
<dbReference type="EMBL" id="JAMQOL010000083">
    <property type="protein sequence ID" value="MCM4084767.1"/>
    <property type="molecule type" value="Genomic_DNA"/>
</dbReference>
<accession>A0ABT0YGZ8</accession>
<comment type="caution">
    <text evidence="2">The sequence shown here is derived from an EMBL/GenBank/DDBJ whole genome shotgun (WGS) entry which is preliminary data.</text>
</comment>
<evidence type="ECO:0000313" key="2">
    <source>
        <dbReference type="EMBL" id="MCM4084767.1"/>
    </source>
</evidence>
<keyword evidence="3" id="KW-1185">Reference proteome</keyword>
<evidence type="ECO:0000256" key="1">
    <source>
        <dbReference type="SAM" id="Phobius"/>
    </source>
</evidence>
<name>A0ABT0YGZ8_9ACTN</name>
<keyword evidence="1" id="KW-0812">Transmembrane</keyword>
<proteinExistence type="predicted"/>
<sequence length="55" mass="5753">MIGSRALSALLGIGAFFDDRAPGWVLVGVSVAIVLTAVAVVMMMPSLRLRRAKPA</sequence>
<organism evidence="2 3">
    <name type="scientific">Paractinoplanes hotanensis</name>
    <dbReference type="NCBI Taxonomy" id="2906497"/>
    <lineage>
        <taxon>Bacteria</taxon>
        <taxon>Bacillati</taxon>
        <taxon>Actinomycetota</taxon>
        <taxon>Actinomycetes</taxon>
        <taxon>Micromonosporales</taxon>
        <taxon>Micromonosporaceae</taxon>
        <taxon>Paractinoplanes</taxon>
    </lineage>
</organism>
<dbReference type="RefSeq" id="WP_251804507.1">
    <property type="nucleotide sequence ID" value="NZ_JAMQOL010000083.1"/>
</dbReference>
<keyword evidence="1" id="KW-1133">Transmembrane helix</keyword>
<protein>
    <recommendedName>
        <fullName evidence="4">MFS transporter</fullName>
    </recommendedName>
</protein>
<gene>
    <name evidence="2" type="ORF">LXN57_45290</name>
</gene>
<dbReference type="Proteomes" id="UP001523216">
    <property type="component" value="Unassembled WGS sequence"/>
</dbReference>
<feature type="transmembrane region" description="Helical" evidence="1">
    <location>
        <begin position="27"/>
        <end position="47"/>
    </location>
</feature>
<evidence type="ECO:0000313" key="3">
    <source>
        <dbReference type="Proteomes" id="UP001523216"/>
    </source>
</evidence>